<evidence type="ECO:0000313" key="1">
    <source>
        <dbReference type="EMBL" id="KAK3201716.1"/>
    </source>
</evidence>
<accession>A0AAN6LQS3</accession>
<dbReference type="AlphaFoldDB" id="A0AAN6LQS3"/>
<evidence type="ECO:0000313" key="2">
    <source>
        <dbReference type="Proteomes" id="UP001280581"/>
    </source>
</evidence>
<organism evidence="1 2">
    <name type="scientific">Pseudopithomyces chartarum</name>
    <dbReference type="NCBI Taxonomy" id="1892770"/>
    <lineage>
        <taxon>Eukaryota</taxon>
        <taxon>Fungi</taxon>
        <taxon>Dikarya</taxon>
        <taxon>Ascomycota</taxon>
        <taxon>Pezizomycotina</taxon>
        <taxon>Dothideomycetes</taxon>
        <taxon>Pleosporomycetidae</taxon>
        <taxon>Pleosporales</taxon>
        <taxon>Massarineae</taxon>
        <taxon>Didymosphaeriaceae</taxon>
        <taxon>Pseudopithomyces</taxon>
    </lineage>
</organism>
<comment type="caution">
    <text evidence="1">The sequence shown here is derived from an EMBL/GenBank/DDBJ whole genome shotgun (WGS) entry which is preliminary data.</text>
</comment>
<keyword evidence="2" id="KW-1185">Reference proteome</keyword>
<dbReference type="Proteomes" id="UP001280581">
    <property type="component" value="Unassembled WGS sequence"/>
</dbReference>
<protein>
    <submittedName>
        <fullName evidence="1">Uncharacterized protein</fullName>
    </submittedName>
</protein>
<proteinExistence type="predicted"/>
<dbReference type="EMBL" id="WVTA01000015">
    <property type="protein sequence ID" value="KAK3201716.1"/>
    <property type="molecule type" value="Genomic_DNA"/>
</dbReference>
<reference evidence="1 2" key="1">
    <citation type="submission" date="2021-02" db="EMBL/GenBank/DDBJ databases">
        <title>Genome assembly of Pseudopithomyces chartarum.</title>
        <authorList>
            <person name="Jauregui R."/>
            <person name="Singh J."/>
            <person name="Voisey C."/>
        </authorList>
    </citation>
    <scope>NUCLEOTIDE SEQUENCE [LARGE SCALE GENOMIC DNA]</scope>
    <source>
        <strain evidence="1 2">AGR01</strain>
    </source>
</reference>
<name>A0AAN6LQS3_9PLEO</name>
<sequence length="296" mass="31879">MPSHRGTKTAAAGAAATASFGAMWFDPTGATALTFCATSIATAFGASYHLVKGTTKHVSKAMDENRQRKAEDQARALKMTIAQHIQFQYEVENTIRKLTSALEGASVTSILLLGLPYMGIIWAINSVESGFQIRRLKMLANRAGGRRALVRTISKRNAVAQAAIGATIKTATISITLGHDFDAAINSVAGHVSDFDYNALLKEAGDEHEQWLEHSVISRTTDAIDQPQDAVKKFFESLEGDFDNKAQPWTWEEGHSAEGVVALGATVAVVNKTIDYTVDDNLHNAAETVTGTDRKG</sequence>
<gene>
    <name evidence="1" type="ORF">GRF29_164g442763</name>
</gene>